<dbReference type="Proteomes" id="UP000343335">
    <property type="component" value="Unassembled WGS sequence"/>
</dbReference>
<dbReference type="PROSITE" id="PS50883">
    <property type="entry name" value="EAL"/>
    <property type="match status" value="1"/>
</dbReference>
<dbReference type="EMBL" id="CABPSA010000001">
    <property type="protein sequence ID" value="VVD75400.1"/>
    <property type="molecule type" value="Genomic_DNA"/>
</dbReference>
<protein>
    <submittedName>
        <fullName evidence="6">Phosphodiesterase</fullName>
    </submittedName>
</protein>
<evidence type="ECO:0000259" key="4">
    <source>
        <dbReference type="PROSITE" id="PS50885"/>
    </source>
</evidence>
<dbReference type="SMART" id="SM00052">
    <property type="entry name" value="EAL"/>
    <property type="match status" value="1"/>
</dbReference>
<feature type="region of interest" description="Disordered" evidence="1">
    <location>
        <begin position="149"/>
        <end position="171"/>
    </location>
</feature>
<dbReference type="InterPro" id="IPR003660">
    <property type="entry name" value="HAMP_dom"/>
</dbReference>
<dbReference type="NCBIfam" id="TIGR00254">
    <property type="entry name" value="GGDEF"/>
    <property type="match status" value="1"/>
</dbReference>
<evidence type="ECO:0000256" key="2">
    <source>
        <dbReference type="SAM" id="Phobius"/>
    </source>
</evidence>
<dbReference type="CDD" id="cd01949">
    <property type="entry name" value="GGDEF"/>
    <property type="match status" value="1"/>
</dbReference>
<organism evidence="6 7">
    <name type="scientific">Pandoraea commovens</name>
    <dbReference type="NCBI Taxonomy" id="2508289"/>
    <lineage>
        <taxon>Bacteria</taxon>
        <taxon>Pseudomonadati</taxon>
        <taxon>Pseudomonadota</taxon>
        <taxon>Betaproteobacteria</taxon>
        <taxon>Burkholderiales</taxon>
        <taxon>Burkholderiaceae</taxon>
        <taxon>Pandoraea</taxon>
    </lineage>
</organism>
<feature type="domain" description="GGDEF" evidence="5">
    <location>
        <begin position="430"/>
        <end position="562"/>
    </location>
</feature>
<proteinExistence type="predicted"/>
<evidence type="ECO:0000313" key="7">
    <source>
        <dbReference type="Proteomes" id="UP000343335"/>
    </source>
</evidence>
<dbReference type="RefSeq" id="WP_246184432.1">
    <property type="nucleotide sequence ID" value="NZ_CABPSA010000001.1"/>
</dbReference>
<keyword evidence="2" id="KW-0812">Transmembrane</keyword>
<dbReference type="Gene3D" id="6.10.340.10">
    <property type="match status" value="1"/>
</dbReference>
<feature type="transmembrane region" description="Helical" evidence="2">
    <location>
        <begin position="322"/>
        <end position="341"/>
    </location>
</feature>
<feature type="transmembrane region" description="Helical" evidence="2">
    <location>
        <begin position="38"/>
        <end position="57"/>
    </location>
</feature>
<dbReference type="PROSITE" id="PS50885">
    <property type="entry name" value="HAMP"/>
    <property type="match status" value="1"/>
</dbReference>
<dbReference type="PROSITE" id="PS50887">
    <property type="entry name" value="GGDEF"/>
    <property type="match status" value="1"/>
</dbReference>
<dbReference type="Pfam" id="PF00672">
    <property type="entry name" value="HAMP"/>
    <property type="match status" value="1"/>
</dbReference>
<dbReference type="InterPro" id="IPR001633">
    <property type="entry name" value="EAL_dom"/>
</dbReference>
<dbReference type="CDD" id="cd01948">
    <property type="entry name" value="EAL"/>
    <property type="match status" value="1"/>
</dbReference>
<feature type="domain" description="HAMP" evidence="4">
    <location>
        <begin position="342"/>
        <end position="394"/>
    </location>
</feature>
<dbReference type="InterPro" id="IPR035919">
    <property type="entry name" value="EAL_sf"/>
</dbReference>
<gene>
    <name evidence="6" type="ORF">PCO31010_00851</name>
</gene>
<dbReference type="SUPFAM" id="SSF55073">
    <property type="entry name" value="Nucleotide cyclase"/>
    <property type="match status" value="1"/>
</dbReference>
<evidence type="ECO:0000259" key="3">
    <source>
        <dbReference type="PROSITE" id="PS50883"/>
    </source>
</evidence>
<dbReference type="AlphaFoldDB" id="A0A5E4SI82"/>
<reference evidence="6 7" key="1">
    <citation type="submission" date="2019-08" db="EMBL/GenBank/DDBJ databases">
        <authorList>
            <person name="Peeters C."/>
        </authorList>
    </citation>
    <scope>NUCLEOTIDE SEQUENCE [LARGE SCALE GENOMIC DNA]</scope>
    <source>
        <strain evidence="6 7">LMG 31010</strain>
    </source>
</reference>
<dbReference type="GO" id="GO:0016020">
    <property type="term" value="C:membrane"/>
    <property type="evidence" value="ECO:0007669"/>
    <property type="project" value="InterPro"/>
</dbReference>
<dbReference type="SMART" id="SM00267">
    <property type="entry name" value="GGDEF"/>
    <property type="match status" value="1"/>
</dbReference>
<dbReference type="PANTHER" id="PTHR44757">
    <property type="entry name" value="DIGUANYLATE CYCLASE DGCP"/>
    <property type="match status" value="1"/>
</dbReference>
<dbReference type="InterPro" id="IPR043128">
    <property type="entry name" value="Rev_trsase/Diguanyl_cyclase"/>
</dbReference>
<name>A0A5E4SI82_9BURK</name>
<feature type="domain" description="EAL" evidence="3">
    <location>
        <begin position="571"/>
        <end position="824"/>
    </location>
</feature>
<dbReference type="PANTHER" id="PTHR44757:SF2">
    <property type="entry name" value="BIOFILM ARCHITECTURE MAINTENANCE PROTEIN MBAA"/>
    <property type="match status" value="1"/>
</dbReference>
<dbReference type="CDD" id="cd06225">
    <property type="entry name" value="HAMP"/>
    <property type="match status" value="1"/>
</dbReference>
<dbReference type="InterPro" id="IPR029151">
    <property type="entry name" value="Sensor-like_sf"/>
</dbReference>
<dbReference type="Pfam" id="PF14827">
    <property type="entry name" value="dCache_3"/>
    <property type="match status" value="1"/>
</dbReference>
<dbReference type="InterPro" id="IPR052155">
    <property type="entry name" value="Biofilm_reg_signaling"/>
</dbReference>
<dbReference type="Pfam" id="PF00563">
    <property type="entry name" value="EAL"/>
    <property type="match status" value="1"/>
</dbReference>
<dbReference type="Gene3D" id="3.30.70.270">
    <property type="match status" value="1"/>
</dbReference>
<dbReference type="InterPro" id="IPR000160">
    <property type="entry name" value="GGDEF_dom"/>
</dbReference>
<keyword evidence="2" id="KW-0472">Membrane</keyword>
<dbReference type="SUPFAM" id="SSF141868">
    <property type="entry name" value="EAL domain-like"/>
    <property type="match status" value="1"/>
</dbReference>
<dbReference type="Gene3D" id="3.20.20.450">
    <property type="entry name" value="EAL domain"/>
    <property type="match status" value="1"/>
</dbReference>
<keyword evidence="2" id="KW-1133">Transmembrane helix</keyword>
<dbReference type="InterPro" id="IPR029150">
    <property type="entry name" value="dCache_3"/>
</dbReference>
<accession>A0A5E4SI82</accession>
<dbReference type="SUPFAM" id="SSF103190">
    <property type="entry name" value="Sensory domain-like"/>
    <property type="match status" value="1"/>
</dbReference>
<dbReference type="SMART" id="SM00304">
    <property type="entry name" value="HAMP"/>
    <property type="match status" value="1"/>
</dbReference>
<evidence type="ECO:0000259" key="5">
    <source>
        <dbReference type="PROSITE" id="PS50887"/>
    </source>
</evidence>
<evidence type="ECO:0000256" key="1">
    <source>
        <dbReference type="SAM" id="MobiDB-lite"/>
    </source>
</evidence>
<evidence type="ECO:0000313" key="6">
    <source>
        <dbReference type="EMBL" id="VVD75400.1"/>
    </source>
</evidence>
<sequence length="831" mass="89979">MSFFPAFLRLPGNLRGRFLGITRGKLASLGWHRLRTKITLVFVALILVVLAVMQMTASRALNDASSAQVAEQLSVGQRVFCRALQTKADELTQVAQVVTADFGFREAVALHDPVTMHSALENVRERVHADVALLVDLNGAVIADSRVSGAVSDGDDTDATDSALPGTPRGNLRGKAGTSVSVIGMLGGRAYELVSVPVKAPLIIGWVTMGFALDDAFARDMHELSGLEVSLVHRVASGQWEVVASSLPSADRADLQTALTRNVIRVTGKETTSRVSGYAARVVNLSGTGAAAPAPAPAPVIAVLQRSLTEAAGPFRQLRSTLLWLTLGGIVISVLGAALIARSVTRPLAAFVDLARRIGKGDYAAAIDVRRRDETGDLARAFDLMRNAIAEREERITELAYVDTLTGLPNRAAFSERMQADITQAYRGGAPFAVILMDMDRFKDVNDTLGHHVGDHLLWEAGHRLSTELKASGYMVARLGGDEFAILVRGGDQAAAHRCATGLASALDAPIVVDGQTVDVGASFGIAVYPDHGSDMHTLLRRADLAMYAAKRSNLGVAVYEPDTESRDRDRLSLMSDLRHAIEHGGLYLCYQPQVDLSDGRAVRVEALVRWRHPKRGIVPPAEFIPFAEQTGFIRVISRWVAAEAIATCAAWHARGIPLGMSINLSARDLVDVDLPDYLKRVLSEHALAPHWLCVEITESALMDDPEQALITMERLHRMGVRIAIDDFGTGYSSLSYLKRMPVEEIKIDRSFVKGMAHEQNDTLIVRSTIALGHSMGIRIVAEGIEDAVTLEKLRALGCDFAQGYFLSKPLPETELVDWAQAWQKPGSEAV</sequence>
<dbReference type="InterPro" id="IPR029787">
    <property type="entry name" value="Nucleotide_cyclase"/>
</dbReference>
<dbReference type="SUPFAM" id="SSF158472">
    <property type="entry name" value="HAMP domain-like"/>
    <property type="match status" value="1"/>
</dbReference>
<dbReference type="Pfam" id="PF00990">
    <property type="entry name" value="GGDEF"/>
    <property type="match status" value="1"/>
</dbReference>
<dbReference type="GO" id="GO:0007165">
    <property type="term" value="P:signal transduction"/>
    <property type="evidence" value="ECO:0007669"/>
    <property type="project" value="InterPro"/>
</dbReference>